<dbReference type="STRING" id="336292.SAMN05660710_02131"/>
<proteinExistence type="predicted"/>
<gene>
    <name evidence="1" type="ORF">SAMN05660710_02131</name>
</gene>
<accession>A0A1G5HEX5</accession>
<organism evidence="1 2">
    <name type="scientific">Paracoccus tibetensis</name>
    <dbReference type="NCBI Taxonomy" id="336292"/>
    <lineage>
        <taxon>Bacteria</taxon>
        <taxon>Pseudomonadati</taxon>
        <taxon>Pseudomonadota</taxon>
        <taxon>Alphaproteobacteria</taxon>
        <taxon>Rhodobacterales</taxon>
        <taxon>Paracoccaceae</taxon>
        <taxon>Paracoccus</taxon>
    </lineage>
</organism>
<keyword evidence="2" id="KW-1185">Reference proteome</keyword>
<dbReference type="EMBL" id="FMVT01000006">
    <property type="protein sequence ID" value="SCY62049.1"/>
    <property type="molecule type" value="Genomic_DNA"/>
</dbReference>
<protein>
    <submittedName>
        <fullName evidence="1">Uncharacterized protein</fullName>
    </submittedName>
</protein>
<name>A0A1G5HEX5_9RHOB</name>
<evidence type="ECO:0000313" key="1">
    <source>
        <dbReference type="EMBL" id="SCY62049.1"/>
    </source>
</evidence>
<reference evidence="1 2" key="1">
    <citation type="submission" date="2016-10" db="EMBL/GenBank/DDBJ databases">
        <authorList>
            <person name="de Groot N.N."/>
        </authorList>
    </citation>
    <scope>NUCLEOTIDE SEQUENCE [LARGE SCALE GENOMIC DNA]</scope>
    <source>
        <strain evidence="1 2">CGMCC 1.8925</strain>
    </source>
</reference>
<sequence length="59" mass="6549">MGRRVTFTEAQVRRAVKAAREIDPGAIIEVTREGTIRILPALAQQSPRTDIDEWLDGSS</sequence>
<dbReference type="AlphaFoldDB" id="A0A1G5HEX5"/>
<dbReference type="Proteomes" id="UP000199502">
    <property type="component" value="Unassembled WGS sequence"/>
</dbReference>
<evidence type="ECO:0000313" key="2">
    <source>
        <dbReference type="Proteomes" id="UP000199502"/>
    </source>
</evidence>